<evidence type="ECO:0000259" key="7">
    <source>
        <dbReference type="PROSITE" id="PS50112"/>
    </source>
</evidence>
<feature type="domain" description="Histidine kinase" evidence="6">
    <location>
        <begin position="395"/>
        <end position="608"/>
    </location>
</feature>
<dbReference type="EMBL" id="FOKU01000014">
    <property type="protein sequence ID" value="SFC58781.1"/>
    <property type="molecule type" value="Genomic_DNA"/>
</dbReference>
<proteinExistence type="predicted"/>
<sequence>MKAVERIAQHYLLKQLPKATALVALDGTVVDASDSWLDVFGVNPKDCSEVNIFHLYGESGLLKQKLQESKSFSFRHGIENKMEENWFESTFAPWFDEKENVIGSIIQTDDISREVEKEMELEKTNNILKIKSEVSQVGCWEYTLATEELFWCDETKKIHNVPLSYKPNVADAIAFYKQGYSRNKISMLFHSAINEGTPFNKKLTIITQNGEEKWVSAAGKPIRENGKIVKLLGTFQDINEQVTSETRIKHHQKLLTALIDNLPLNVFVKDLDSRKILVNKAECEYLGKSTKELIGKTDFDLYEKEVAKISREEDLEVIRTLKPMLGKETISIKKDGKITNFLTSKIPLFDLEGKISGLIGIGLDITAMKKKEDQLRNLINITSVQNKKLINFAHIVSHNLRSHSANFSMLLKFLSEEQNEAEKTHIMNMLNQASDSLLETLENLNQVVDINTNVTLSKQPLNLNESIDKVRKNLSAFLEKNKVKIINNIPQDMIVWSVPAYLDSIILNLVTNAVKYSSPERSPIITMDAKKRDKTLIFSVSDNGLGIDLERYGDKIFGMYKTFHNRKDAKGIGLYIIKNQIEAMGGSITVNSEVDKGATFNVYFNEESK</sequence>
<dbReference type="InterPro" id="IPR003594">
    <property type="entry name" value="HATPase_dom"/>
</dbReference>
<dbReference type="InterPro" id="IPR035965">
    <property type="entry name" value="PAS-like_dom_sf"/>
</dbReference>
<dbReference type="InterPro" id="IPR004358">
    <property type="entry name" value="Sig_transdc_His_kin-like_C"/>
</dbReference>
<dbReference type="AlphaFoldDB" id="A0A1M6VXP2"/>
<dbReference type="Pfam" id="PF08447">
    <property type="entry name" value="PAS_3"/>
    <property type="match status" value="1"/>
</dbReference>
<keyword evidence="3" id="KW-0597">Phosphoprotein</keyword>
<feature type="domain" description="PAS" evidence="7">
    <location>
        <begin position="251"/>
        <end position="319"/>
    </location>
</feature>
<dbReference type="Proteomes" id="UP000198940">
    <property type="component" value="Unassembled WGS sequence"/>
</dbReference>
<dbReference type="OrthoDB" id="5522855at2"/>
<keyword evidence="4" id="KW-0808">Transferase</keyword>
<dbReference type="SUPFAM" id="SSF55874">
    <property type="entry name" value="ATPase domain of HSP90 chaperone/DNA topoisomerase II/histidine kinase"/>
    <property type="match status" value="1"/>
</dbReference>
<dbReference type="Gene3D" id="3.30.450.20">
    <property type="entry name" value="PAS domain"/>
    <property type="match status" value="3"/>
</dbReference>
<evidence type="ECO:0000313" key="11">
    <source>
        <dbReference type="Proteomes" id="UP000184031"/>
    </source>
</evidence>
<protein>
    <recommendedName>
        <fullName evidence="2">histidine kinase</fullName>
        <ecNumber evidence="2">2.7.13.3</ecNumber>
    </recommendedName>
</protein>
<dbReference type="EMBL" id="FRAT01000005">
    <property type="protein sequence ID" value="SHK86263.1"/>
    <property type="molecule type" value="Genomic_DNA"/>
</dbReference>
<dbReference type="Pfam" id="PF13426">
    <property type="entry name" value="PAS_9"/>
    <property type="match status" value="1"/>
</dbReference>
<dbReference type="PRINTS" id="PR00344">
    <property type="entry name" value="BCTRLSENSOR"/>
</dbReference>
<dbReference type="PANTHER" id="PTHR43304">
    <property type="entry name" value="PHYTOCHROME-LIKE PROTEIN CPH1"/>
    <property type="match status" value="1"/>
</dbReference>
<feature type="domain" description="PAC" evidence="8">
    <location>
        <begin position="325"/>
        <end position="377"/>
    </location>
</feature>
<evidence type="ECO:0000259" key="8">
    <source>
        <dbReference type="PROSITE" id="PS50113"/>
    </source>
</evidence>
<dbReference type="PROSITE" id="PS50113">
    <property type="entry name" value="PAC"/>
    <property type="match status" value="2"/>
</dbReference>
<name>A0A1M6VXP2_9FLAO</name>
<evidence type="ECO:0000313" key="10">
    <source>
        <dbReference type="EMBL" id="SHK86263.1"/>
    </source>
</evidence>
<dbReference type="SMART" id="SM00091">
    <property type="entry name" value="PAS"/>
    <property type="match status" value="2"/>
</dbReference>
<dbReference type="CDD" id="cd00130">
    <property type="entry name" value="PAS"/>
    <property type="match status" value="2"/>
</dbReference>
<evidence type="ECO:0000313" key="12">
    <source>
        <dbReference type="Proteomes" id="UP000198940"/>
    </source>
</evidence>
<keyword evidence="12" id="KW-1185">Reference proteome</keyword>
<dbReference type="EC" id="2.7.13.3" evidence="2"/>
<gene>
    <name evidence="9" type="ORF">SAMN04487891_11456</name>
    <name evidence="10" type="ORF">SAMN05216293_2080</name>
</gene>
<evidence type="ECO:0000256" key="2">
    <source>
        <dbReference type="ARBA" id="ARBA00012438"/>
    </source>
</evidence>
<evidence type="ECO:0000256" key="1">
    <source>
        <dbReference type="ARBA" id="ARBA00000085"/>
    </source>
</evidence>
<evidence type="ECO:0000259" key="6">
    <source>
        <dbReference type="PROSITE" id="PS50109"/>
    </source>
</evidence>
<evidence type="ECO:0000256" key="4">
    <source>
        <dbReference type="ARBA" id="ARBA00022679"/>
    </source>
</evidence>
<comment type="caution">
    <text evidence="10">The sequence shown here is derived from an EMBL/GenBank/DDBJ whole genome shotgun (WGS) entry which is preliminary data.</text>
</comment>
<dbReference type="InterPro" id="IPR036890">
    <property type="entry name" value="HATPase_C_sf"/>
</dbReference>
<comment type="catalytic activity">
    <reaction evidence="1">
        <text>ATP + protein L-histidine = ADP + protein N-phospho-L-histidine.</text>
        <dbReference type="EC" id="2.7.13.3"/>
    </reaction>
</comment>
<evidence type="ECO:0000256" key="5">
    <source>
        <dbReference type="ARBA" id="ARBA00022777"/>
    </source>
</evidence>
<dbReference type="InterPro" id="IPR013656">
    <property type="entry name" value="PAS_4"/>
</dbReference>
<dbReference type="InterPro" id="IPR052162">
    <property type="entry name" value="Sensor_kinase/Photoreceptor"/>
</dbReference>
<feature type="domain" description="PAC" evidence="8">
    <location>
        <begin position="199"/>
        <end position="250"/>
    </location>
</feature>
<dbReference type="InterPro" id="IPR001610">
    <property type="entry name" value="PAC"/>
</dbReference>
<dbReference type="InterPro" id="IPR000014">
    <property type="entry name" value="PAS"/>
</dbReference>
<reference evidence="10 11" key="1">
    <citation type="submission" date="2016-11" db="EMBL/GenBank/DDBJ databases">
        <authorList>
            <person name="Varghese N."/>
            <person name="Submissions S."/>
        </authorList>
    </citation>
    <scope>NUCLEOTIDE SEQUENCE [LARGE SCALE GENOMIC DNA]</scope>
    <source>
        <strain evidence="10 11">CGMCC 1.12174</strain>
        <strain evidence="9 12">DSM 26351</strain>
    </source>
</reference>
<dbReference type="PROSITE" id="PS50109">
    <property type="entry name" value="HIS_KIN"/>
    <property type="match status" value="1"/>
</dbReference>
<dbReference type="Gene3D" id="3.30.565.10">
    <property type="entry name" value="Histidine kinase-like ATPase, C-terminal domain"/>
    <property type="match status" value="1"/>
</dbReference>
<dbReference type="PROSITE" id="PS50112">
    <property type="entry name" value="PAS"/>
    <property type="match status" value="1"/>
</dbReference>
<evidence type="ECO:0000313" key="9">
    <source>
        <dbReference type="EMBL" id="SFC58781.1"/>
    </source>
</evidence>
<dbReference type="Proteomes" id="UP000184031">
    <property type="component" value="Unassembled WGS sequence"/>
</dbReference>
<dbReference type="Pfam" id="PF02518">
    <property type="entry name" value="HATPase_c"/>
    <property type="match status" value="1"/>
</dbReference>
<dbReference type="GO" id="GO:0004673">
    <property type="term" value="F:protein histidine kinase activity"/>
    <property type="evidence" value="ECO:0007669"/>
    <property type="project" value="UniProtKB-EC"/>
</dbReference>
<evidence type="ECO:0000256" key="3">
    <source>
        <dbReference type="ARBA" id="ARBA00022553"/>
    </source>
</evidence>
<dbReference type="NCBIfam" id="TIGR00229">
    <property type="entry name" value="sensory_box"/>
    <property type="match status" value="1"/>
</dbReference>
<dbReference type="InterPro" id="IPR000700">
    <property type="entry name" value="PAS-assoc_C"/>
</dbReference>
<keyword evidence="5" id="KW-0418">Kinase</keyword>
<dbReference type="STRING" id="1055723.SAMN05216293_2080"/>
<dbReference type="PANTHER" id="PTHR43304:SF1">
    <property type="entry name" value="PAC DOMAIN-CONTAINING PROTEIN"/>
    <property type="match status" value="1"/>
</dbReference>
<dbReference type="SMART" id="SM00387">
    <property type="entry name" value="HATPase_c"/>
    <property type="match status" value="1"/>
</dbReference>
<organism evidence="10 11">
    <name type="scientific">Flagellimonas taeanensis</name>
    <dbReference type="NCBI Taxonomy" id="1005926"/>
    <lineage>
        <taxon>Bacteria</taxon>
        <taxon>Pseudomonadati</taxon>
        <taxon>Bacteroidota</taxon>
        <taxon>Flavobacteriia</taxon>
        <taxon>Flavobacteriales</taxon>
        <taxon>Flavobacteriaceae</taxon>
        <taxon>Flagellimonas</taxon>
    </lineage>
</organism>
<dbReference type="InterPro" id="IPR005467">
    <property type="entry name" value="His_kinase_dom"/>
</dbReference>
<dbReference type="InterPro" id="IPR013655">
    <property type="entry name" value="PAS_fold_3"/>
</dbReference>
<dbReference type="Pfam" id="PF08448">
    <property type="entry name" value="PAS_4"/>
    <property type="match status" value="1"/>
</dbReference>
<dbReference type="SMART" id="SM00086">
    <property type="entry name" value="PAC"/>
    <property type="match status" value="2"/>
</dbReference>
<accession>A0A1M6VXP2</accession>
<dbReference type="SUPFAM" id="SSF55785">
    <property type="entry name" value="PYP-like sensor domain (PAS domain)"/>
    <property type="match status" value="3"/>
</dbReference>